<keyword evidence="3" id="KW-1185">Reference proteome</keyword>
<feature type="compositionally biased region" description="Basic and acidic residues" evidence="1">
    <location>
        <begin position="8"/>
        <end position="22"/>
    </location>
</feature>
<reference evidence="2 3" key="1">
    <citation type="submission" date="2019-07" db="EMBL/GenBank/DDBJ databases">
        <authorList>
            <person name="Kim J."/>
        </authorList>
    </citation>
    <scope>NUCLEOTIDE SEQUENCE [LARGE SCALE GENOMIC DNA]</scope>
    <source>
        <strain evidence="2 3">JC52</strain>
    </source>
</reference>
<evidence type="ECO:0000313" key="2">
    <source>
        <dbReference type="EMBL" id="TVY09856.1"/>
    </source>
</evidence>
<evidence type="ECO:0000256" key="1">
    <source>
        <dbReference type="SAM" id="MobiDB-lite"/>
    </source>
</evidence>
<dbReference type="Proteomes" id="UP000317036">
    <property type="component" value="Unassembled WGS sequence"/>
</dbReference>
<organism evidence="2 3">
    <name type="scientific">Paenibacillus cremeus</name>
    <dbReference type="NCBI Taxonomy" id="2163881"/>
    <lineage>
        <taxon>Bacteria</taxon>
        <taxon>Bacillati</taxon>
        <taxon>Bacillota</taxon>
        <taxon>Bacilli</taxon>
        <taxon>Bacillales</taxon>
        <taxon>Paenibacillaceae</taxon>
        <taxon>Paenibacillus</taxon>
    </lineage>
</organism>
<protein>
    <submittedName>
        <fullName evidence="2">Uncharacterized protein</fullName>
    </submittedName>
</protein>
<dbReference type="AlphaFoldDB" id="A0A559KCJ1"/>
<proteinExistence type="predicted"/>
<evidence type="ECO:0000313" key="3">
    <source>
        <dbReference type="Proteomes" id="UP000317036"/>
    </source>
</evidence>
<comment type="caution">
    <text evidence="2">The sequence shown here is derived from an EMBL/GenBank/DDBJ whole genome shotgun (WGS) entry which is preliminary data.</text>
</comment>
<name>A0A559KCJ1_9BACL</name>
<gene>
    <name evidence="2" type="ORF">FPZ49_10815</name>
</gene>
<dbReference type="RefSeq" id="WP_144846379.1">
    <property type="nucleotide sequence ID" value="NZ_VNJI01000011.1"/>
</dbReference>
<feature type="region of interest" description="Disordered" evidence="1">
    <location>
        <begin position="1"/>
        <end position="22"/>
    </location>
</feature>
<accession>A0A559KCJ1</accession>
<dbReference type="EMBL" id="VNJI01000011">
    <property type="protein sequence ID" value="TVY09856.1"/>
    <property type="molecule type" value="Genomic_DNA"/>
</dbReference>
<sequence>MLNRHLKNPRDIKITTEEESHKKDKREFYVDYYCYVTEDESHAIITVPAPDNWTSWDLYAEVQVSFDKVPKSIHRWDYDKKEWNQLHGAKEKLSHRLPIIKE</sequence>